<evidence type="ECO:0000256" key="3">
    <source>
        <dbReference type="ARBA" id="ARBA00006094"/>
    </source>
</evidence>
<feature type="compositionally biased region" description="Acidic residues" evidence="11">
    <location>
        <begin position="422"/>
        <end position="431"/>
    </location>
</feature>
<dbReference type="Proteomes" id="UP001164746">
    <property type="component" value="Chromosome 3"/>
</dbReference>
<evidence type="ECO:0000256" key="5">
    <source>
        <dbReference type="ARBA" id="ARBA00022448"/>
    </source>
</evidence>
<comment type="similarity">
    <text evidence="3">Belongs to the PHAX family.</text>
</comment>
<keyword evidence="5" id="KW-0813">Transport</keyword>
<dbReference type="InterPro" id="IPR039047">
    <property type="entry name" value="PHAX"/>
</dbReference>
<evidence type="ECO:0000256" key="11">
    <source>
        <dbReference type="SAM" id="MobiDB-lite"/>
    </source>
</evidence>
<feature type="compositionally biased region" description="Basic and acidic residues" evidence="11">
    <location>
        <begin position="307"/>
        <end position="322"/>
    </location>
</feature>
<protein>
    <recommendedName>
        <fullName evidence="4">Phosphorylated adapter RNA export protein</fullName>
    </recommendedName>
    <alternativeName>
        <fullName evidence="10">RNA U small nuclear RNA export adapter protein</fullName>
    </alternativeName>
</protein>
<gene>
    <name evidence="13" type="ORF">MAR_022193</name>
</gene>
<keyword evidence="6" id="KW-0963">Cytoplasm</keyword>
<evidence type="ECO:0000256" key="6">
    <source>
        <dbReference type="ARBA" id="ARBA00022490"/>
    </source>
</evidence>
<feature type="compositionally biased region" description="Gly residues" evidence="11">
    <location>
        <begin position="461"/>
        <end position="474"/>
    </location>
</feature>
<feature type="compositionally biased region" description="Basic and acidic residues" evidence="11">
    <location>
        <begin position="343"/>
        <end position="352"/>
    </location>
</feature>
<dbReference type="PANTHER" id="PTHR13135:SF0">
    <property type="entry name" value="PHOSPHORYLATED ADAPTER RNA EXPORT PROTEIN"/>
    <property type="match status" value="1"/>
</dbReference>
<proteinExistence type="inferred from homology"/>
<reference evidence="13" key="1">
    <citation type="submission" date="2022-11" db="EMBL/GenBank/DDBJ databases">
        <title>Centuries of genome instability and evolution in soft-shell clam transmissible cancer (bioRxiv).</title>
        <authorList>
            <person name="Hart S.F.M."/>
            <person name="Yonemitsu M.A."/>
            <person name="Giersch R.M."/>
            <person name="Beal B.F."/>
            <person name="Arriagada G."/>
            <person name="Davis B.W."/>
            <person name="Ostrander E.A."/>
            <person name="Goff S.P."/>
            <person name="Metzger M.J."/>
        </authorList>
    </citation>
    <scope>NUCLEOTIDE SEQUENCE</scope>
    <source>
        <strain evidence="13">MELC-2E11</strain>
        <tissue evidence="13">Siphon/mantle</tissue>
    </source>
</reference>
<sequence length="501" mass="57772">MAERAGHLGGSGSRSGYRNKDTDSSYSDNSDEDTQLWRQKKQKYFRQKETDTERVQGLHNDKRKNNVWGSVLQEQDLTQTLKSSGVDKPEDTDINTRDVESYDFTKKYQDTRPDLPDSDEEQPENITDPVGVLPSMSAPAIRQIIDYNDALDNSAQRNRRGRKRKAEEQGDKFERKMGGVHDRLGMKKVTTTRLGEITLSEDMEPEQLAKGIAEFIHEPKIELIERVITNMGKAVALRILLATKDVEEGGGMYINDGSRRRTPGGVYLQLLKQQPEYSKDMQKLIFLEDWEDKKLLKKEKRKRARQRDKEKKLQIGKHENLQRSRSNSNSKSRSRSNSKSRSVSRETKKEQTEEMEEGEINSEKDLERDIEESESKSEKDLERNIKTKSEKDWYKNGKGKSRRNRGRRDNTRHRGQYNDYDRQEESEDSEDDKPRKPQAYDFERELELARKRIQDKKKAAEGGGKQDGGRGSQGAGKEKGGEEMGDLEEAESNVVDVPLDM</sequence>
<feature type="region of interest" description="Disordered" evidence="11">
    <location>
        <begin position="298"/>
        <end position="501"/>
    </location>
</feature>
<keyword evidence="7" id="KW-0694">RNA-binding</keyword>
<evidence type="ECO:0000259" key="12">
    <source>
        <dbReference type="Pfam" id="PF10258"/>
    </source>
</evidence>
<feature type="region of interest" description="Disordered" evidence="11">
    <location>
        <begin position="1"/>
        <end position="135"/>
    </location>
</feature>
<feature type="compositionally biased region" description="Basic and acidic residues" evidence="11">
    <location>
        <begin position="441"/>
        <end position="460"/>
    </location>
</feature>
<evidence type="ECO:0000256" key="1">
    <source>
        <dbReference type="ARBA" id="ARBA00004123"/>
    </source>
</evidence>
<evidence type="ECO:0000256" key="7">
    <source>
        <dbReference type="ARBA" id="ARBA00022884"/>
    </source>
</evidence>
<feature type="compositionally biased region" description="Basic and acidic residues" evidence="11">
    <location>
        <begin position="85"/>
        <end position="115"/>
    </location>
</feature>
<feature type="compositionally biased region" description="Basic residues" evidence="11">
    <location>
        <begin position="397"/>
        <end position="415"/>
    </location>
</feature>
<dbReference type="InterPro" id="IPR038092">
    <property type="entry name" value="PHAX_RNA-binding_sf"/>
</dbReference>
<evidence type="ECO:0000256" key="2">
    <source>
        <dbReference type="ARBA" id="ARBA00004496"/>
    </source>
</evidence>
<evidence type="ECO:0000313" key="14">
    <source>
        <dbReference type="Proteomes" id="UP001164746"/>
    </source>
</evidence>
<dbReference type="PANTHER" id="PTHR13135">
    <property type="entry name" value="CYTOSOLIC RESINIFERATOXIN BINDING PROTEIN RBP-26"/>
    <property type="match status" value="1"/>
</dbReference>
<evidence type="ECO:0000313" key="13">
    <source>
        <dbReference type="EMBL" id="WAQ97820.1"/>
    </source>
</evidence>
<comment type="subcellular location">
    <subcellularLocation>
        <location evidence="2">Cytoplasm</location>
    </subcellularLocation>
    <subcellularLocation>
        <location evidence="1">Nucleus</location>
    </subcellularLocation>
</comment>
<keyword evidence="9" id="KW-0539">Nucleus</keyword>
<name>A0ABY7DS89_MYAAR</name>
<dbReference type="Pfam" id="PF10258">
    <property type="entry name" value="PHAX_RNA-bd"/>
    <property type="match status" value="1"/>
</dbReference>
<feature type="compositionally biased region" description="Basic and acidic residues" evidence="11">
    <location>
        <begin position="361"/>
        <end position="395"/>
    </location>
</feature>
<feature type="compositionally biased region" description="Polar residues" evidence="11">
    <location>
        <begin position="72"/>
        <end position="83"/>
    </location>
</feature>
<dbReference type="EMBL" id="CP111014">
    <property type="protein sequence ID" value="WAQ97820.1"/>
    <property type="molecule type" value="Genomic_DNA"/>
</dbReference>
<evidence type="ECO:0000256" key="8">
    <source>
        <dbReference type="ARBA" id="ARBA00022927"/>
    </source>
</evidence>
<evidence type="ECO:0000256" key="10">
    <source>
        <dbReference type="ARBA" id="ARBA00030834"/>
    </source>
</evidence>
<feature type="region of interest" description="Disordered" evidence="11">
    <location>
        <begin position="152"/>
        <end position="172"/>
    </location>
</feature>
<dbReference type="InterPro" id="IPR019385">
    <property type="entry name" value="PHAX_RNA-binding_domain"/>
</dbReference>
<accession>A0ABY7DS89</accession>
<dbReference type="Gene3D" id="1.10.10.1440">
    <property type="entry name" value="PHAX RNA-binding domain"/>
    <property type="match status" value="1"/>
</dbReference>
<keyword evidence="14" id="KW-1185">Reference proteome</keyword>
<feature type="compositionally biased region" description="Basic and acidic residues" evidence="11">
    <location>
        <begin position="46"/>
        <end position="64"/>
    </location>
</feature>
<evidence type="ECO:0000256" key="9">
    <source>
        <dbReference type="ARBA" id="ARBA00023242"/>
    </source>
</evidence>
<evidence type="ECO:0000256" key="4">
    <source>
        <dbReference type="ARBA" id="ARBA00016856"/>
    </source>
</evidence>
<keyword evidence="8" id="KW-0653">Protein transport</keyword>
<organism evidence="13 14">
    <name type="scientific">Mya arenaria</name>
    <name type="common">Soft-shell clam</name>
    <dbReference type="NCBI Taxonomy" id="6604"/>
    <lineage>
        <taxon>Eukaryota</taxon>
        <taxon>Metazoa</taxon>
        <taxon>Spiralia</taxon>
        <taxon>Lophotrochozoa</taxon>
        <taxon>Mollusca</taxon>
        <taxon>Bivalvia</taxon>
        <taxon>Autobranchia</taxon>
        <taxon>Heteroconchia</taxon>
        <taxon>Euheterodonta</taxon>
        <taxon>Imparidentia</taxon>
        <taxon>Neoheterodontei</taxon>
        <taxon>Myida</taxon>
        <taxon>Myoidea</taxon>
        <taxon>Myidae</taxon>
        <taxon>Mya</taxon>
    </lineage>
</organism>
<feature type="domain" description="Phosphorylated adapter RNA export protein RNA-binding" evidence="12">
    <location>
        <begin position="209"/>
        <end position="289"/>
    </location>
</feature>